<dbReference type="Gene3D" id="3.20.20.480">
    <property type="entry name" value="Trimethylamine methyltransferase-like"/>
    <property type="match status" value="1"/>
</dbReference>
<comment type="caution">
    <text evidence="6">The sequence shown here is derived from an EMBL/GenBank/DDBJ whole genome shotgun (WGS) entry which is preliminary data.</text>
</comment>
<dbReference type="Pfam" id="PF06253">
    <property type="entry name" value="MTTB"/>
    <property type="match status" value="1"/>
</dbReference>
<dbReference type="InterPro" id="IPR010426">
    <property type="entry name" value="MTTB_MeTrfase"/>
</dbReference>
<dbReference type="RefSeq" id="WP_110031416.1">
    <property type="nucleotide sequence ID" value="NZ_QGTR01000002.1"/>
</dbReference>
<comment type="similarity">
    <text evidence="1 4">Belongs to the trimethylamine methyltransferase family.</text>
</comment>
<dbReference type="GO" id="GO:0008168">
    <property type="term" value="F:methyltransferase activity"/>
    <property type="evidence" value="ECO:0007669"/>
    <property type="project" value="UniProtKB-KW"/>
</dbReference>
<evidence type="ECO:0000256" key="1">
    <source>
        <dbReference type="ARBA" id="ARBA00007137"/>
    </source>
</evidence>
<evidence type="ECO:0000256" key="3">
    <source>
        <dbReference type="ARBA" id="ARBA00022679"/>
    </source>
</evidence>
<dbReference type="GO" id="GO:0032259">
    <property type="term" value="P:methylation"/>
    <property type="evidence" value="ECO:0007669"/>
    <property type="project" value="UniProtKB-KW"/>
</dbReference>
<reference evidence="6 7" key="1">
    <citation type="submission" date="2018-05" db="EMBL/GenBank/DDBJ databases">
        <title>Genomic Encyclopedia of Type Strains, Phase IV (KMG-IV): sequencing the most valuable type-strain genomes for metagenomic binning, comparative biology and taxonomic classification.</title>
        <authorList>
            <person name="Goeker M."/>
        </authorList>
    </citation>
    <scope>NUCLEOTIDE SEQUENCE [LARGE SCALE GENOMIC DNA]</scope>
    <source>
        <strain evidence="6 7">DSM 16791</strain>
    </source>
</reference>
<name>A0A317PNR7_9HYPH</name>
<organism evidence="6 7">
    <name type="scientific">Hoeflea marina</name>
    <dbReference type="NCBI Taxonomy" id="274592"/>
    <lineage>
        <taxon>Bacteria</taxon>
        <taxon>Pseudomonadati</taxon>
        <taxon>Pseudomonadota</taxon>
        <taxon>Alphaproteobacteria</taxon>
        <taxon>Hyphomicrobiales</taxon>
        <taxon>Rhizobiaceae</taxon>
        <taxon>Hoeflea</taxon>
    </lineage>
</organism>
<dbReference type="OrthoDB" id="5713681at2"/>
<evidence type="ECO:0000256" key="2">
    <source>
        <dbReference type="ARBA" id="ARBA00022603"/>
    </source>
</evidence>
<dbReference type="InterPro" id="IPR038601">
    <property type="entry name" value="MttB-like_sf"/>
</dbReference>
<dbReference type="GO" id="GO:0015948">
    <property type="term" value="P:methanogenesis"/>
    <property type="evidence" value="ECO:0007669"/>
    <property type="project" value="UniProtKB-UniRule"/>
</dbReference>
<evidence type="ECO:0000313" key="7">
    <source>
        <dbReference type="Proteomes" id="UP000246352"/>
    </source>
</evidence>
<dbReference type="EC" id="2.1.1.-" evidence="4"/>
<dbReference type="Proteomes" id="UP000246352">
    <property type="component" value="Unassembled WGS sequence"/>
</dbReference>
<dbReference type="EMBL" id="QGTR01000002">
    <property type="protein sequence ID" value="PWW01628.1"/>
    <property type="molecule type" value="Genomic_DNA"/>
</dbReference>
<accession>A0A317PNR7</accession>
<keyword evidence="3 4" id="KW-0808">Transferase</keyword>
<dbReference type="PIRSF" id="PIRSF037567">
    <property type="entry name" value="MTTB_MeTrfase"/>
    <property type="match status" value="1"/>
</dbReference>
<proteinExistence type="inferred from homology"/>
<keyword evidence="2 6" id="KW-0489">Methyltransferase</keyword>
<dbReference type="AlphaFoldDB" id="A0A317PNR7"/>
<evidence type="ECO:0000256" key="4">
    <source>
        <dbReference type="PIRNR" id="PIRNR037567"/>
    </source>
</evidence>
<sequence>MDSIEVLEDAAAAPRRRERGGREARRNGPVTAPHLSVPYIVRNIPTYDILGEENLLKIEAAADRILAEVGIEFRDDPVALDLWNAAGATVEGLLVRFEPGMLREILKSAPASFTQHARNPAHNVEIGGKSVIFAPAYGSPFVMDLDRGRRYGTIEDFRNFIKLGQSSPWLHHSGGTICEPVDVPVNKRHLEMVYSHLKYSDRGFMGSVTSESRAEESIDMARIVFGRDFVDRNCVILGNVNVNSPLVWDGTMTNALRAYARANQAAVIVPFILGGAMGPVTNAGAIAQALGETMAGCALTQLERKGAPVIFGNFLSSMSLRSGSPTFGTPEPAIGSMVIGQLARRLNLPLRCAGNFTNSKLPDAQAMNEGTMSMLSAVHCGANFILHSAGFLDGLLSMSYEKFVMDADFCGALHSYLAGVVVDDNSLAIDAFLEVGAGKHFLGCDHTMKNYQTAFWDTTINDNEPFEKWEAAGRTDAATRANARWKQMLADYVAPPLDVATDDALVDFMEQKKAAMADAWY</sequence>
<keyword evidence="7" id="KW-1185">Reference proteome</keyword>
<evidence type="ECO:0000256" key="5">
    <source>
        <dbReference type="SAM" id="MobiDB-lite"/>
    </source>
</evidence>
<protein>
    <recommendedName>
        <fullName evidence="4">Methyltransferase</fullName>
        <ecNumber evidence="4">2.1.1.-</ecNumber>
    </recommendedName>
</protein>
<gene>
    <name evidence="6" type="ORF">DFR52_102291</name>
</gene>
<evidence type="ECO:0000313" key="6">
    <source>
        <dbReference type="EMBL" id="PWW01628.1"/>
    </source>
</evidence>
<feature type="region of interest" description="Disordered" evidence="5">
    <location>
        <begin position="11"/>
        <end position="30"/>
    </location>
</feature>